<feature type="domain" description="Integrator complex subunit 3 N-terminal" evidence="3">
    <location>
        <begin position="61"/>
        <end position="209"/>
    </location>
</feature>
<evidence type="ECO:0000259" key="3">
    <source>
        <dbReference type="Pfam" id="PF10189"/>
    </source>
</evidence>
<protein>
    <recommendedName>
        <fullName evidence="1">SOSS complex subunit A homolog</fullName>
    </recommendedName>
</protein>
<gene>
    <name evidence="4" type="ORF">CLODIP_2_CD11062</name>
</gene>
<evidence type="ECO:0000313" key="5">
    <source>
        <dbReference type="Proteomes" id="UP000494165"/>
    </source>
</evidence>
<dbReference type="OrthoDB" id="2021145at2759"/>
<dbReference type="Pfam" id="PF10189">
    <property type="entry name" value="Ints3_N"/>
    <property type="match status" value="1"/>
</dbReference>
<dbReference type="AlphaFoldDB" id="A0A8S1CY01"/>
<dbReference type="InterPro" id="IPR045334">
    <property type="entry name" value="INTS3"/>
</dbReference>
<sequence length="252" mass="28943">MEVANIPAPRLFNTTPVDAREENHEKLERCYSFLKQITRNLTDTEAHEVLASNISRDLRCHDDICLGLMVAILLEPELAEKHYRNLTFISRDGMQCVVNGLTQITAENFPKLSEAALNQLLWFTKELIKNVVLGVENLCWNILRCIPGGDISQRNLQVAEFMLDVFNQYRNWLDSNSFMIATVVYTYLRLIDDHGGIHIQTLNHLRQKEEGTLYAYYNMLLEFLSLKVCGKTCLINQEHSAQPSQAFNSCCK</sequence>
<dbReference type="GO" id="GO:0005737">
    <property type="term" value="C:cytoplasm"/>
    <property type="evidence" value="ECO:0007669"/>
    <property type="project" value="TreeGrafter"/>
</dbReference>
<dbReference type="PANTHER" id="PTHR13587:SF7">
    <property type="entry name" value="INTEGRATOR COMPLEX SUBUNIT 3"/>
    <property type="match status" value="1"/>
</dbReference>
<evidence type="ECO:0000256" key="2">
    <source>
        <dbReference type="ARBA" id="ARBA00054331"/>
    </source>
</evidence>
<evidence type="ECO:0000256" key="1">
    <source>
        <dbReference type="ARBA" id="ARBA00032741"/>
    </source>
</evidence>
<organism evidence="4 5">
    <name type="scientific">Cloeon dipterum</name>
    <dbReference type="NCBI Taxonomy" id="197152"/>
    <lineage>
        <taxon>Eukaryota</taxon>
        <taxon>Metazoa</taxon>
        <taxon>Ecdysozoa</taxon>
        <taxon>Arthropoda</taxon>
        <taxon>Hexapoda</taxon>
        <taxon>Insecta</taxon>
        <taxon>Pterygota</taxon>
        <taxon>Palaeoptera</taxon>
        <taxon>Ephemeroptera</taxon>
        <taxon>Pisciforma</taxon>
        <taxon>Baetidae</taxon>
        <taxon>Cloeon</taxon>
    </lineage>
</organism>
<comment type="function">
    <text evidence="2">Component of the integrator complex, a multiprotein complex that terminates RNA polymerase II (Pol II) transcription in the promoter-proximal region of genes. The integrator complex provides a quality checkpoint during transcription elongation by driving premature transcription termination of transcripts that are unfavorably configured for transcriptional elongation: the complex terminates transcription by (1) catalyzing dephosphorylation of the C-terminal domain (CTD) of Pol II subunit Polr2A/Rbp1 and Spt5, and (2) degrading the exiting nascent RNA transcript via endonuclease activity. The integrator complex is also involved in the 3'-end processing of the U7 snRNA, and also the spliceosomal snRNAs U1, U2, U4 and U5.</text>
</comment>
<reference evidence="4 5" key="1">
    <citation type="submission" date="2020-04" db="EMBL/GenBank/DDBJ databases">
        <authorList>
            <person name="Alioto T."/>
            <person name="Alioto T."/>
            <person name="Gomez Garrido J."/>
        </authorList>
    </citation>
    <scope>NUCLEOTIDE SEQUENCE [LARGE SCALE GENOMIC DNA]</scope>
</reference>
<proteinExistence type="predicted"/>
<dbReference type="Proteomes" id="UP000494165">
    <property type="component" value="Unassembled WGS sequence"/>
</dbReference>
<comment type="caution">
    <text evidence="4">The sequence shown here is derived from an EMBL/GenBank/DDBJ whole genome shotgun (WGS) entry which is preliminary data.</text>
</comment>
<evidence type="ECO:0000313" key="4">
    <source>
        <dbReference type="EMBL" id="CAB3372929.1"/>
    </source>
</evidence>
<keyword evidence="5" id="KW-1185">Reference proteome</keyword>
<name>A0A8S1CY01_9INSE</name>
<accession>A0A8S1CY01</accession>
<dbReference type="InterPro" id="IPR019333">
    <property type="entry name" value="INTS3_N"/>
</dbReference>
<dbReference type="PANTHER" id="PTHR13587">
    <property type="entry name" value="INTEGRATOR COMPLEX SUBUNIT 3"/>
    <property type="match status" value="1"/>
</dbReference>
<dbReference type="EMBL" id="CADEPI010000078">
    <property type="protein sequence ID" value="CAB3372929.1"/>
    <property type="molecule type" value="Genomic_DNA"/>
</dbReference>